<name>V5HVS5_BYSSN</name>
<dbReference type="eggNOG" id="ENOG502SKG1">
    <property type="taxonomic scope" value="Eukaryota"/>
</dbReference>
<gene>
    <name evidence="1" type="ORF">PVAR5_2452</name>
</gene>
<dbReference type="AlphaFoldDB" id="V5HVS5"/>
<organism evidence="1 2">
    <name type="scientific">Byssochlamys spectabilis (strain No. 5 / NBRC 109023)</name>
    <name type="common">Paecilomyces variotii</name>
    <dbReference type="NCBI Taxonomy" id="1356009"/>
    <lineage>
        <taxon>Eukaryota</taxon>
        <taxon>Fungi</taxon>
        <taxon>Dikarya</taxon>
        <taxon>Ascomycota</taxon>
        <taxon>Pezizomycotina</taxon>
        <taxon>Eurotiomycetes</taxon>
        <taxon>Eurotiomycetidae</taxon>
        <taxon>Eurotiales</taxon>
        <taxon>Thermoascaceae</taxon>
        <taxon>Paecilomyces</taxon>
    </lineage>
</organism>
<comment type="caution">
    <text evidence="1">The sequence shown here is derived from an EMBL/GenBank/DDBJ whole genome shotgun (WGS) entry which is preliminary data.</text>
</comment>
<sequence>MSAKPMSQTVSYTARAIDSVADIVDALNISSSATINYGSIKLGGGTSLIRESTVNESDINFIVSVKVTNEVPVSFGHMEFRPIPGLNPDHFPAVYGDSFIAGFLEGGEFSAIISIKVDDKSKISRVKLAAEVQLLPRSLMQPFSSSALLDKDKEDIWKDTEISISASWDLSTVITAANEFPSQVLRHSQKISAILMNYNSLRSFHETNAKADKPYIVLDYRLCDLYTADLLGAFMAYKVLWKKISKMMKDPDRYEAKEPSDDIPDPIKCDLTSLNAARTECRKGMTIILEETKLLATKPEIGSIKLDGTMREPPYLFPGELEARLPVCKSDIDKFNCGSSSPSSGETLAENSYVAHASRSFSRARKVEPSLPSVGRGFYSVDGNAHQNDTRPAS</sequence>
<protein>
    <submittedName>
        <fullName evidence="1">Uncharacterized protein</fullName>
    </submittedName>
</protein>
<dbReference type="HOGENOM" id="CLU_014625_3_0_1"/>
<reference evidence="2" key="1">
    <citation type="journal article" date="2014" name="Genome Announc.">
        <title>Draft genome sequence of the formaldehyde-resistant fungus Byssochlamys spectabilis No. 5 (anamorph Paecilomyces variotii No. 5) (NBRC109023).</title>
        <authorList>
            <person name="Oka T."/>
            <person name="Ekino K."/>
            <person name="Fukuda K."/>
            <person name="Nomura Y."/>
        </authorList>
    </citation>
    <scope>NUCLEOTIDE SEQUENCE [LARGE SCALE GENOMIC DNA]</scope>
    <source>
        <strain evidence="2">No. 5 / NBRC 109023</strain>
    </source>
</reference>
<accession>V5HVS5</accession>
<evidence type="ECO:0000313" key="1">
    <source>
        <dbReference type="EMBL" id="GAD93835.1"/>
    </source>
</evidence>
<dbReference type="Proteomes" id="UP000018001">
    <property type="component" value="Unassembled WGS sequence"/>
</dbReference>
<dbReference type="EMBL" id="BAUL01000068">
    <property type="protein sequence ID" value="GAD93835.1"/>
    <property type="molecule type" value="Genomic_DNA"/>
</dbReference>
<dbReference type="OrthoDB" id="3231004at2759"/>
<evidence type="ECO:0000313" key="2">
    <source>
        <dbReference type="Proteomes" id="UP000018001"/>
    </source>
</evidence>
<keyword evidence="2" id="KW-1185">Reference proteome</keyword>
<proteinExistence type="predicted"/>
<dbReference type="InParanoid" id="V5HVS5"/>